<reference evidence="2 3" key="1">
    <citation type="journal article" date="2022" name="Nat. Plants">
        <title>Genomes of leafy and leafless Platanthera orchids illuminate the evolution of mycoheterotrophy.</title>
        <authorList>
            <person name="Li M.H."/>
            <person name="Liu K.W."/>
            <person name="Li Z."/>
            <person name="Lu H.C."/>
            <person name="Ye Q.L."/>
            <person name="Zhang D."/>
            <person name="Wang J.Y."/>
            <person name="Li Y.F."/>
            <person name="Zhong Z.M."/>
            <person name="Liu X."/>
            <person name="Yu X."/>
            <person name="Liu D.K."/>
            <person name="Tu X.D."/>
            <person name="Liu B."/>
            <person name="Hao Y."/>
            <person name="Liao X.Y."/>
            <person name="Jiang Y.T."/>
            <person name="Sun W.H."/>
            <person name="Chen J."/>
            <person name="Chen Y.Q."/>
            <person name="Ai Y."/>
            <person name="Zhai J.W."/>
            <person name="Wu S.S."/>
            <person name="Zhou Z."/>
            <person name="Hsiao Y.Y."/>
            <person name="Wu W.L."/>
            <person name="Chen Y.Y."/>
            <person name="Lin Y.F."/>
            <person name="Hsu J.L."/>
            <person name="Li C.Y."/>
            <person name="Wang Z.W."/>
            <person name="Zhao X."/>
            <person name="Zhong W.Y."/>
            <person name="Ma X.K."/>
            <person name="Ma L."/>
            <person name="Huang J."/>
            <person name="Chen G.Z."/>
            <person name="Huang M.Z."/>
            <person name="Huang L."/>
            <person name="Peng D.H."/>
            <person name="Luo Y.B."/>
            <person name="Zou S.Q."/>
            <person name="Chen S.P."/>
            <person name="Lan S."/>
            <person name="Tsai W.C."/>
            <person name="Van de Peer Y."/>
            <person name="Liu Z.J."/>
        </authorList>
    </citation>
    <scope>NUCLEOTIDE SEQUENCE [LARGE SCALE GENOMIC DNA]</scope>
    <source>
        <strain evidence="2">Lor288</strain>
    </source>
</reference>
<gene>
    <name evidence="2" type="ORF">KSP40_PGU018228</name>
</gene>
<keyword evidence="3" id="KW-1185">Reference proteome</keyword>
<accession>A0ABR2LGD3</accession>
<feature type="region of interest" description="Disordered" evidence="1">
    <location>
        <begin position="1"/>
        <end position="46"/>
    </location>
</feature>
<proteinExistence type="predicted"/>
<comment type="caution">
    <text evidence="2">The sequence shown here is derived from an EMBL/GenBank/DDBJ whole genome shotgun (WGS) entry which is preliminary data.</text>
</comment>
<protein>
    <submittedName>
        <fullName evidence="2">Uncharacterized protein</fullName>
    </submittedName>
</protein>
<dbReference type="EMBL" id="JBBWWR010000020">
    <property type="protein sequence ID" value="KAK8940057.1"/>
    <property type="molecule type" value="Genomic_DNA"/>
</dbReference>
<evidence type="ECO:0000313" key="3">
    <source>
        <dbReference type="Proteomes" id="UP001412067"/>
    </source>
</evidence>
<evidence type="ECO:0000313" key="2">
    <source>
        <dbReference type="EMBL" id="KAK8940057.1"/>
    </source>
</evidence>
<dbReference type="Proteomes" id="UP001412067">
    <property type="component" value="Unassembled WGS sequence"/>
</dbReference>
<feature type="compositionally biased region" description="Low complexity" evidence="1">
    <location>
        <begin position="24"/>
        <end position="37"/>
    </location>
</feature>
<sequence>MAGVRGGGWRDYMGMRPARPDGAPLSLPSLSSLSSPSQSTHVASPTAELVADTGLSLRDSPIHLPWFRATTPAPFAGPERVTLAEQKFVFVGGLKRAKVLGGGFEQKMLTIPGRRLGSDVFSPPQFISPVKSRYYVPSEDYRSE</sequence>
<evidence type="ECO:0000256" key="1">
    <source>
        <dbReference type="SAM" id="MobiDB-lite"/>
    </source>
</evidence>
<name>A0ABR2LGD3_9ASPA</name>
<organism evidence="2 3">
    <name type="scientific">Platanthera guangdongensis</name>
    <dbReference type="NCBI Taxonomy" id="2320717"/>
    <lineage>
        <taxon>Eukaryota</taxon>
        <taxon>Viridiplantae</taxon>
        <taxon>Streptophyta</taxon>
        <taxon>Embryophyta</taxon>
        <taxon>Tracheophyta</taxon>
        <taxon>Spermatophyta</taxon>
        <taxon>Magnoliopsida</taxon>
        <taxon>Liliopsida</taxon>
        <taxon>Asparagales</taxon>
        <taxon>Orchidaceae</taxon>
        <taxon>Orchidoideae</taxon>
        <taxon>Orchideae</taxon>
        <taxon>Orchidinae</taxon>
        <taxon>Platanthera</taxon>
    </lineage>
</organism>